<feature type="transmembrane region" description="Helical" evidence="6">
    <location>
        <begin position="259"/>
        <end position="279"/>
    </location>
</feature>
<dbReference type="Proteomes" id="UP000631421">
    <property type="component" value="Unassembled WGS sequence"/>
</dbReference>
<feature type="domain" description="EamA" evidence="7">
    <location>
        <begin position="167"/>
        <end position="302"/>
    </location>
</feature>
<dbReference type="PANTHER" id="PTHR32322">
    <property type="entry name" value="INNER MEMBRANE TRANSPORTER"/>
    <property type="match status" value="1"/>
</dbReference>
<feature type="transmembrane region" description="Helical" evidence="6">
    <location>
        <begin position="285"/>
        <end position="302"/>
    </location>
</feature>
<evidence type="ECO:0000256" key="5">
    <source>
        <dbReference type="ARBA" id="ARBA00023136"/>
    </source>
</evidence>
<reference evidence="8" key="1">
    <citation type="journal article" date="2015" name="ISME J.">
        <title>Draft Genome Sequence of Streptomyces incarnatus NRRL8089, which Produces the Nucleoside Antibiotic Sinefungin.</title>
        <authorList>
            <person name="Oshima K."/>
            <person name="Hattori M."/>
            <person name="Shimizu H."/>
            <person name="Fukuda K."/>
            <person name="Nemoto M."/>
            <person name="Inagaki K."/>
            <person name="Tamura T."/>
        </authorList>
    </citation>
    <scope>NUCLEOTIDE SEQUENCE</scope>
    <source>
        <strain evidence="8">FACHB-1277</strain>
    </source>
</reference>
<dbReference type="RefSeq" id="WP_190352597.1">
    <property type="nucleotide sequence ID" value="NZ_JACJPY010000087.1"/>
</dbReference>
<comment type="caution">
    <text evidence="8">The sequence shown here is derived from an EMBL/GenBank/DDBJ whole genome shotgun (WGS) entry which is preliminary data.</text>
</comment>
<sequence length="305" mass="33136">MNQEPEAHKTKISVVAVVISIIVATMFGGGNIAMKFGLQGFSPLLFASITFTLTSIALYTYGKIAKINLRPPSQKIWQLHLISGALFTLLMASALIGLNSTLASRAEIFIASHPFFVVIFNSIGFDKLGIPKERLSTMKILGLIVCFAGLLTVFGDRLDAGGAITWVGDILLITTSFLIALLILHIRKVTTYVSPIQATFWQISLSVPLFYLGTIIFENPISINVSLMPIIALFYNGLIVYGLAYVVRAKLFQLYSANTISSFLLLSPIIGIFLAHILLSDPLTFGIQLGGLMVTSGVLIVYSNK</sequence>
<dbReference type="InterPro" id="IPR050638">
    <property type="entry name" value="AA-Vitamin_Transporters"/>
</dbReference>
<feature type="domain" description="EamA" evidence="7">
    <location>
        <begin position="17"/>
        <end position="154"/>
    </location>
</feature>
<feature type="transmembrane region" description="Helical" evidence="6">
    <location>
        <begin position="198"/>
        <end position="217"/>
    </location>
</feature>
<feature type="transmembrane region" description="Helical" evidence="6">
    <location>
        <begin position="12"/>
        <end position="34"/>
    </location>
</feature>
<evidence type="ECO:0000256" key="6">
    <source>
        <dbReference type="SAM" id="Phobius"/>
    </source>
</evidence>
<evidence type="ECO:0000259" key="7">
    <source>
        <dbReference type="Pfam" id="PF00892"/>
    </source>
</evidence>
<evidence type="ECO:0000256" key="4">
    <source>
        <dbReference type="ARBA" id="ARBA00022989"/>
    </source>
</evidence>
<keyword evidence="3 6" id="KW-0812">Transmembrane</keyword>
<keyword evidence="9" id="KW-1185">Reference proteome</keyword>
<feature type="transmembrane region" description="Helical" evidence="6">
    <location>
        <begin position="81"/>
        <end position="102"/>
    </location>
</feature>
<proteinExistence type="inferred from homology"/>
<organism evidence="8 9">
    <name type="scientific">Pseudanabaena cinerea FACHB-1277</name>
    <dbReference type="NCBI Taxonomy" id="2949581"/>
    <lineage>
        <taxon>Bacteria</taxon>
        <taxon>Bacillati</taxon>
        <taxon>Cyanobacteriota</taxon>
        <taxon>Cyanophyceae</taxon>
        <taxon>Pseudanabaenales</taxon>
        <taxon>Pseudanabaenaceae</taxon>
        <taxon>Pseudanabaena</taxon>
        <taxon>Pseudanabaena cinerea</taxon>
    </lineage>
</organism>
<dbReference type="AlphaFoldDB" id="A0A926UW04"/>
<feature type="transmembrane region" description="Helical" evidence="6">
    <location>
        <begin position="108"/>
        <end position="125"/>
    </location>
</feature>
<dbReference type="EMBL" id="JACJPY010000087">
    <property type="protein sequence ID" value="MBD2152190.1"/>
    <property type="molecule type" value="Genomic_DNA"/>
</dbReference>
<keyword evidence="4 6" id="KW-1133">Transmembrane helix</keyword>
<dbReference type="PANTHER" id="PTHR32322:SF2">
    <property type="entry name" value="EAMA DOMAIN-CONTAINING PROTEIN"/>
    <property type="match status" value="1"/>
</dbReference>
<evidence type="ECO:0000313" key="9">
    <source>
        <dbReference type="Proteomes" id="UP000631421"/>
    </source>
</evidence>
<dbReference type="Pfam" id="PF00892">
    <property type="entry name" value="EamA"/>
    <property type="match status" value="2"/>
</dbReference>
<dbReference type="GO" id="GO:0016020">
    <property type="term" value="C:membrane"/>
    <property type="evidence" value="ECO:0007669"/>
    <property type="project" value="UniProtKB-SubCell"/>
</dbReference>
<reference evidence="8" key="2">
    <citation type="submission" date="2020-08" db="EMBL/GenBank/DDBJ databases">
        <authorList>
            <person name="Chen M."/>
            <person name="Teng W."/>
            <person name="Zhao L."/>
            <person name="Hu C."/>
            <person name="Zhou Y."/>
            <person name="Han B."/>
            <person name="Song L."/>
            <person name="Shu W."/>
        </authorList>
    </citation>
    <scope>NUCLEOTIDE SEQUENCE</scope>
    <source>
        <strain evidence="8">FACHB-1277</strain>
    </source>
</reference>
<gene>
    <name evidence="8" type="ORF">H6F44_19005</name>
</gene>
<dbReference type="InterPro" id="IPR000620">
    <property type="entry name" value="EamA_dom"/>
</dbReference>
<evidence type="ECO:0000256" key="2">
    <source>
        <dbReference type="ARBA" id="ARBA00007362"/>
    </source>
</evidence>
<feature type="transmembrane region" description="Helical" evidence="6">
    <location>
        <begin position="40"/>
        <end position="61"/>
    </location>
</feature>
<feature type="transmembrane region" description="Helical" evidence="6">
    <location>
        <begin position="137"/>
        <end position="154"/>
    </location>
</feature>
<evidence type="ECO:0000313" key="8">
    <source>
        <dbReference type="EMBL" id="MBD2152190.1"/>
    </source>
</evidence>
<evidence type="ECO:0000256" key="1">
    <source>
        <dbReference type="ARBA" id="ARBA00004141"/>
    </source>
</evidence>
<comment type="subcellular location">
    <subcellularLocation>
        <location evidence="1">Membrane</location>
        <topology evidence="1">Multi-pass membrane protein</topology>
    </subcellularLocation>
</comment>
<feature type="transmembrane region" description="Helical" evidence="6">
    <location>
        <begin position="223"/>
        <end position="247"/>
    </location>
</feature>
<comment type="similarity">
    <text evidence="2">Belongs to the EamA transporter family.</text>
</comment>
<feature type="transmembrane region" description="Helical" evidence="6">
    <location>
        <begin position="166"/>
        <end position="186"/>
    </location>
</feature>
<dbReference type="SUPFAM" id="SSF103481">
    <property type="entry name" value="Multidrug resistance efflux transporter EmrE"/>
    <property type="match status" value="2"/>
</dbReference>
<name>A0A926UW04_9CYAN</name>
<evidence type="ECO:0000256" key="3">
    <source>
        <dbReference type="ARBA" id="ARBA00022692"/>
    </source>
</evidence>
<keyword evidence="5 6" id="KW-0472">Membrane</keyword>
<protein>
    <submittedName>
        <fullName evidence="8">DMT family transporter</fullName>
    </submittedName>
</protein>
<accession>A0A926UW04</accession>
<dbReference type="InterPro" id="IPR037185">
    <property type="entry name" value="EmrE-like"/>
</dbReference>